<comment type="caution">
    <text evidence="1">The sequence shown here is derived from an EMBL/GenBank/DDBJ whole genome shotgun (WGS) entry which is preliminary data.</text>
</comment>
<sequence>MKSSKYDLRNRGYIEDMDIDKSCLVGNPDLFEIIESKKAYERTLAIRLLSKDNNINQLEFHKLILDILVREKSLYTKIEICNVLDRVGDETLIEMFKYVGRIGKNQHKELPKAVSEKNSYPLPRDIIARTIGKMNISVLSTLLKELNECDIIEARELVDAIGFLCFYNKEADNEVAIKELINCYEKYKEDNIIRWKIVM</sequence>
<organism evidence="1 2">
    <name type="scientific">Clostridium gasigenes</name>
    <dbReference type="NCBI Taxonomy" id="94869"/>
    <lineage>
        <taxon>Bacteria</taxon>
        <taxon>Bacillati</taxon>
        <taxon>Bacillota</taxon>
        <taxon>Clostridia</taxon>
        <taxon>Eubacteriales</taxon>
        <taxon>Clostridiaceae</taxon>
        <taxon>Clostridium</taxon>
    </lineage>
</organism>
<dbReference type="Proteomes" id="UP000585258">
    <property type="component" value="Unassembled WGS sequence"/>
</dbReference>
<name>A0A7X0VR67_9CLOT</name>
<dbReference type="EMBL" id="JACKWY010000005">
    <property type="protein sequence ID" value="MBB6715064.1"/>
    <property type="molecule type" value="Genomic_DNA"/>
</dbReference>
<dbReference type="AlphaFoldDB" id="A0A7X0VR67"/>
<protein>
    <submittedName>
        <fullName evidence="1">Uncharacterized protein</fullName>
    </submittedName>
</protein>
<gene>
    <name evidence="1" type="ORF">H7E68_10025</name>
</gene>
<reference evidence="1 2" key="1">
    <citation type="submission" date="2020-08" db="EMBL/GenBank/DDBJ databases">
        <title>Clostridia isolated from Swiss meat.</title>
        <authorList>
            <person name="Wambui J."/>
            <person name="Stevens M.J.A."/>
            <person name="Stephan R."/>
        </authorList>
    </citation>
    <scope>NUCLEOTIDE SEQUENCE [LARGE SCALE GENOMIC DNA]</scope>
    <source>
        <strain evidence="1 2">CM001</strain>
    </source>
</reference>
<dbReference type="RefSeq" id="WP_185164501.1">
    <property type="nucleotide sequence ID" value="NZ_JACKWY010000005.1"/>
</dbReference>
<accession>A0A7X0VR67</accession>
<evidence type="ECO:0000313" key="2">
    <source>
        <dbReference type="Proteomes" id="UP000585258"/>
    </source>
</evidence>
<evidence type="ECO:0000313" key="1">
    <source>
        <dbReference type="EMBL" id="MBB6715064.1"/>
    </source>
</evidence>
<proteinExistence type="predicted"/>